<feature type="compositionally biased region" description="Low complexity" evidence="2">
    <location>
        <begin position="327"/>
        <end position="338"/>
    </location>
</feature>
<feature type="compositionally biased region" description="Basic and acidic residues" evidence="2">
    <location>
        <begin position="194"/>
        <end position="223"/>
    </location>
</feature>
<evidence type="ECO:0000256" key="2">
    <source>
        <dbReference type="SAM" id="MobiDB-lite"/>
    </source>
</evidence>
<keyword evidence="3" id="KW-1185">Reference proteome</keyword>
<feature type="compositionally biased region" description="Basic and acidic residues" evidence="2">
    <location>
        <begin position="295"/>
        <end position="306"/>
    </location>
</feature>
<dbReference type="OrthoDB" id="7688110at2759"/>
<accession>A0A6J0BGU6</accession>
<evidence type="ECO:0000313" key="3">
    <source>
        <dbReference type="Proteomes" id="UP000829291"/>
    </source>
</evidence>
<sequence length="563" mass="63083">MGKTPKKAVPEGDERNRYVRRLKTASASSRQVDIAVNLPAARSVQPEYENTNRGKQQSTNVQKSFKAAGTSKTFKSKLRSPSVKLSMSRLPKSTNKPISIEKETNKTVISSKNLKSRTIVMQPKSEESESQTSENVSEQYIVDEVGFTVKGKRSGSVVQDDANEESTIDESHAQQMEKENEKKQDNESVNISQMEKEGERETEKVAEKEKGDDIQEEIGEHYSENCRINEREIKAQLTDDAISQILENDDSKEEMEEYEAKMNLSIDSSPLKTNLKMELNSSCEEPPAIDEEPTDAEKENGHVAADDREDQSEAPTETENYSVDVVESTTSEMSEASEPAQMESENARTKENQLLLKDDVSFVSFDASIMLKDVQVRLNDCLKDNSQLYELTNEERSMSEPLCKDSSFGRTLRNISGRHSINRMRHVTLRNRLSPNSSLYVNMSSVSLPDEDIRDHKIVRHRAGLTQSTLTCNGGTPSDRKRKLEPEVCSEPKKVKTDCESSLLNTSIGILQGLRRPIQVSTPNVGGYKFKSDKLDVSGIGSNDEKIQTQEGSGIVKQWCSIM</sequence>
<feature type="coiled-coil region" evidence="1">
    <location>
        <begin position="241"/>
        <end position="268"/>
    </location>
</feature>
<dbReference type="GeneID" id="107220100"/>
<organism evidence="3 4">
    <name type="scientific">Neodiprion lecontei</name>
    <name type="common">Redheaded pine sawfly</name>
    <dbReference type="NCBI Taxonomy" id="441921"/>
    <lineage>
        <taxon>Eukaryota</taxon>
        <taxon>Metazoa</taxon>
        <taxon>Ecdysozoa</taxon>
        <taxon>Arthropoda</taxon>
        <taxon>Hexapoda</taxon>
        <taxon>Insecta</taxon>
        <taxon>Pterygota</taxon>
        <taxon>Neoptera</taxon>
        <taxon>Endopterygota</taxon>
        <taxon>Hymenoptera</taxon>
        <taxon>Tenthredinoidea</taxon>
        <taxon>Diprionidae</taxon>
        <taxon>Diprioninae</taxon>
        <taxon>Neodiprion</taxon>
    </lineage>
</organism>
<dbReference type="RefSeq" id="XP_015514025.1">
    <property type="nucleotide sequence ID" value="XM_015658539.1"/>
</dbReference>
<evidence type="ECO:0000313" key="4">
    <source>
        <dbReference type="RefSeq" id="XP_015514025.1"/>
    </source>
</evidence>
<name>A0A6J0BGU6_NEOLC</name>
<dbReference type="KEGG" id="nlo:107220100"/>
<proteinExistence type="predicted"/>
<keyword evidence="1" id="KW-0175">Coiled coil</keyword>
<evidence type="ECO:0000313" key="5">
    <source>
        <dbReference type="RefSeq" id="XP_046589250.1"/>
    </source>
</evidence>
<evidence type="ECO:0000256" key="1">
    <source>
        <dbReference type="SAM" id="Coils"/>
    </source>
</evidence>
<feature type="region of interest" description="Disordered" evidence="2">
    <location>
        <begin position="282"/>
        <end position="349"/>
    </location>
</feature>
<feature type="compositionally biased region" description="Basic and acidic residues" evidence="2">
    <location>
        <begin position="8"/>
        <end position="17"/>
    </location>
</feature>
<gene>
    <name evidence="4 5" type="primary">LOC107220100</name>
</gene>
<feature type="compositionally biased region" description="Polar residues" evidence="2">
    <location>
        <begin position="48"/>
        <end position="63"/>
    </location>
</feature>
<feature type="compositionally biased region" description="Basic and acidic residues" evidence="2">
    <location>
        <begin position="169"/>
        <end position="186"/>
    </location>
</feature>
<dbReference type="Proteomes" id="UP000829291">
    <property type="component" value="Chromosome 3"/>
</dbReference>
<protein>
    <submittedName>
        <fullName evidence="4 5">Myb-like protein X</fullName>
    </submittedName>
</protein>
<reference evidence="4" key="1">
    <citation type="submission" date="2025-04" db="UniProtKB">
        <authorList>
            <consortium name="RefSeq"/>
        </authorList>
    </citation>
    <scope>IDENTIFICATION</scope>
    <source>
        <tissue evidence="5">Thorax and Abdomen</tissue>
        <tissue evidence="4">Whole body</tissue>
    </source>
</reference>
<dbReference type="RefSeq" id="XP_046589250.1">
    <property type="nucleotide sequence ID" value="XM_046733294.1"/>
</dbReference>
<dbReference type="InParanoid" id="A0A6J0BGU6"/>
<dbReference type="AlphaFoldDB" id="A0A6J0BGU6"/>
<feature type="region of interest" description="Disordered" evidence="2">
    <location>
        <begin position="1"/>
        <end position="223"/>
    </location>
</feature>